<feature type="signal peptide" evidence="14">
    <location>
        <begin position="1"/>
        <end position="27"/>
    </location>
</feature>
<accession>A0A0N6YZU7</accession>
<dbReference type="GO" id="GO:0004896">
    <property type="term" value="F:cytokine receptor activity"/>
    <property type="evidence" value="ECO:0007669"/>
    <property type="project" value="TreeGrafter"/>
</dbReference>
<reference evidence="17" key="1">
    <citation type="submission" date="2014-07" db="EMBL/GenBank/DDBJ databases">
        <title>Characterization of the prolactin receptor and positively selected events in Chinese giant salamander (Andrias davidianus).</title>
        <authorList>
            <person name="Hu Q.M."/>
            <person name="Xiao H.B."/>
            <person name="Tian H.F."/>
            <person name="Meng Y."/>
        </authorList>
    </citation>
    <scope>NUCLEOTIDE SEQUENCE</scope>
</reference>
<keyword evidence="5 14" id="KW-0479">Metal-binding</keyword>
<evidence type="ECO:0000256" key="11">
    <source>
        <dbReference type="ARBA" id="ARBA00023157"/>
    </source>
</evidence>
<feature type="chain" id="PRO_5015376317" description="Prolactin receptor" evidence="14">
    <location>
        <begin position="28"/>
        <end position="626"/>
    </location>
</feature>
<evidence type="ECO:0000256" key="6">
    <source>
        <dbReference type="ARBA" id="ARBA00022729"/>
    </source>
</evidence>
<evidence type="ECO:0000256" key="1">
    <source>
        <dbReference type="ARBA" id="ARBA00004479"/>
    </source>
</evidence>
<dbReference type="GO" id="GO:0046872">
    <property type="term" value="F:metal ion binding"/>
    <property type="evidence" value="ECO:0007669"/>
    <property type="project" value="UniProtKB-KW"/>
</dbReference>
<dbReference type="SUPFAM" id="SSF49265">
    <property type="entry name" value="Fibronectin type III"/>
    <property type="match status" value="2"/>
</dbReference>
<evidence type="ECO:0000256" key="5">
    <source>
        <dbReference type="ARBA" id="ARBA00022723"/>
    </source>
</evidence>
<keyword evidence="8 14" id="KW-0862">Zinc</keyword>
<keyword evidence="10 14" id="KW-0472">Membrane</keyword>
<gene>
    <name evidence="14" type="primary">PRLR</name>
</gene>
<keyword evidence="9 14" id="KW-1133">Transmembrane helix</keyword>
<proteinExistence type="evidence at transcript level"/>
<comment type="similarity">
    <text evidence="2 14">Belongs to the type I cytokine receptor family. Type 1 subfamily.</text>
</comment>
<evidence type="ECO:0000256" key="15">
    <source>
        <dbReference type="SAM" id="MobiDB-lite"/>
    </source>
</evidence>
<evidence type="ECO:0000256" key="3">
    <source>
        <dbReference type="ARBA" id="ARBA00019818"/>
    </source>
</evidence>
<organism evidence="17">
    <name type="scientific">Andrias davidianus</name>
    <name type="common">Chinese giant salamander</name>
    <name type="synonym">Sieboldia davidiana</name>
    <dbReference type="NCBI Taxonomy" id="141262"/>
    <lineage>
        <taxon>Eukaryota</taxon>
        <taxon>Metazoa</taxon>
        <taxon>Chordata</taxon>
        <taxon>Craniata</taxon>
        <taxon>Vertebrata</taxon>
        <taxon>Euteleostomi</taxon>
        <taxon>Amphibia</taxon>
        <taxon>Batrachia</taxon>
        <taxon>Caudata</taxon>
        <taxon>Cryptobranchoidea</taxon>
        <taxon>Cryptobranchidae</taxon>
        <taxon>Andrias</taxon>
    </lineage>
</organism>
<dbReference type="FunFam" id="2.60.40.10:FF:000358">
    <property type="entry name" value="Prolactin receptor"/>
    <property type="match status" value="1"/>
</dbReference>
<dbReference type="CDD" id="cd00063">
    <property type="entry name" value="FN3"/>
    <property type="match status" value="2"/>
</dbReference>
<sequence length="626" mass="70207">MLQNLEITASSITFMLLLFINTKLMDGQYPPGKPNITKCRSPDKETFSCWWQPGSDGGLPTNYSLLYTTERKTTVSECPDYKTSGPNSCFFDKSHTSIWTSYIITVNATNAMGSNISDTEIFDVFHIVELHPPTNVSLAIIDDPPHLLVKWSPPPSVDVKSGWVTIEYEVQLKLEKGQKWETLKAGTHTQLKVFGFHPGENYVVQVRCKPDHGFWSLWSSESYIQIPDRFWRKDMTLWISITVLSIVICLTVIWTLAIKGCSMMKRILPPVPGPKIMGFDTQLLKTGKSEELLSALGCQGFPPTSDCEDLLVEFLEVDDSKEQLITSHDKGHPNQAVKAPHVETDNDSGRGSCDSPSAFSERCKDTSVSPSAFETPDTGGIKENPVRQSNINWTVQSPVSDRQLPNLSDGKPNPWPEGGTLTNQTAKSSYHNITEVCKLALGAMNANLSSMLMTNEDKKSPRYFQTIETISEENSGRQNEMEYMHSRAIDQDTMWLLPNVKTSFISPKTMDYVEVHKVNQNNALALIPKQKEGHSRSQQHPGTVPSREYTKVARVEDNNILVLMQDSSIQSAPMLQEPFKEYSQMLQPHQAENNMGNFTAAVQSESRRQMGTQGYMDPNTFTPLFS</sequence>
<keyword evidence="11 14" id="KW-1015">Disulfide bond</keyword>
<comment type="domain">
    <text evidence="14">The box 1 motif is required for JAK interaction and/or activation.</text>
</comment>
<dbReference type="Gene3D" id="2.60.40.10">
    <property type="entry name" value="Immunoglobulins"/>
    <property type="match status" value="2"/>
</dbReference>
<keyword evidence="7" id="KW-0677">Repeat</keyword>
<dbReference type="GO" id="GO:0009897">
    <property type="term" value="C:external side of plasma membrane"/>
    <property type="evidence" value="ECO:0007669"/>
    <property type="project" value="TreeGrafter"/>
</dbReference>
<dbReference type="PROSITE" id="PS50853">
    <property type="entry name" value="FN3"/>
    <property type="match status" value="2"/>
</dbReference>
<evidence type="ECO:0000256" key="12">
    <source>
        <dbReference type="ARBA" id="ARBA00023170"/>
    </source>
</evidence>
<feature type="domain" description="Fibronectin type-III" evidence="16">
    <location>
        <begin position="30"/>
        <end position="130"/>
    </location>
</feature>
<dbReference type="FunFam" id="2.60.40.10:FF:000287">
    <property type="entry name" value="Prolactin receptor"/>
    <property type="match status" value="1"/>
</dbReference>
<protein>
    <recommendedName>
        <fullName evidence="3 14">Prolactin receptor</fullName>
        <shortName evidence="14">PRL-R</shortName>
    </recommendedName>
</protein>
<dbReference type="InterPro" id="IPR015152">
    <property type="entry name" value="Growth/epo_recpt_lig-bind"/>
</dbReference>
<evidence type="ECO:0000313" key="17">
    <source>
        <dbReference type="EMBL" id="AIS40018.1"/>
    </source>
</evidence>
<comment type="subcellular location">
    <subcellularLocation>
        <location evidence="1 14">Membrane</location>
        <topology evidence="1 14">Single-pass type I membrane protein</topology>
    </subcellularLocation>
</comment>
<feature type="region of interest" description="Disordered" evidence="15">
    <location>
        <begin position="529"/>
        <end position="548"/>
    </location>
</feature>
<dbReference type="SMART" id="SM00060">
    <property type="entry name" value="FN3"/>
    <property type="match status" value="2"/>
</dbReference>
<dbReference type="Pfam" id="PF00041">
    <property type="entry name" value="fn3"/>
    <property type="match status" value="1"/>
</dbReference>
<evidence type="ECO:0000256" key="2">
    <source>
        <dbReference type="ARBA" id="ARBA00007885"/>
    </source>
</evidence>
<comment type="domain">
    <text evidence="14">The WSXWS motif appears to be necessary for proper protein folding and thereby efficient intracellular transport and cell-surface receptor binding.</text>
</comment>
<feature type="domain" description="Fibronectin type-III" evidence="16">
    <location>
        <begin position="132"/>
        <end position="229"/>
    </location>
</feature>
<keyword evidence="6 14" id="KW-0732">Signal</keyword>
<evidence type="ECO:0000256" key="14">
    <source>
        <dbReference type="RuleBase" id="RU365035"/>
    </source>
</evidence>
<dbReference type="GO" id="GO:0019955">
    <property type="term" value="F:cytokine binding"/>
    <property type="evidence" value="ECO:0007669"/>
    <property type="project" value="TreeGrafter"/>
</dbReference>
<feature type="compositionally biased region" description="Polar residues" evidence="15">
    <location>
        <begin position="386"/>
        <end position="406"/>
    </location>
</feature>
<dbReference type="PANTHER" id="PTHR23036">
    <property type="entry name" value="CYTOKINE RECEPTOR"/>
    <property type="match status" value="1"/>
</dbReference>
<keyword evidence="4 14" id="KW-0812">Transmembrane</keyword>
<dbReference type="InterPro" id="IPR050379">
    <property type="entry name" value="Type-I_Cytokine_Rcpt"/>
</dbReference>
<feature type="transmembrane region" description="Helical" evidence="14">
    <location>
        <begin position="235"/>
        <end position="257"/>
    </location>
</feature>
<keyword evidence="12 14" id="KW-0675">Receptor</keyword>
<evidence type="ECO:0000259" key="16">
    <source>
        <dbReference type="PROSITE" id="PS50853"/>
    </source>
</evidence>
<evidence type="ECO:0000256" key="8">
    <source>
        <dbReference type="ARBA" id="ARBA00022833"/>
    </source>
</evidence>
<evidence type="ECO:0000256" key="10">
    <source>
        <dbReference type="ARBA" id="ARBA00023136"/>
    </source>
</evidence>
<dbReference type="EMBL" id="KM111556">
    <property type="protein sequence ID" value="AIS40018.1"/>
    <property type="molecule type" value="mRNA"/>
</dbReference>
<evidence type="ECO:0000256" key="13">
    <source>
        <dbReference type="ARBA" id="ARBA00023180"/>
    </source>
</evidence>
<dbReference type="InterPro" id="IPR003961">
    <property type="entry name" value="FN3_dom"/>
</dbReference>
<evidence type="ECO:0000256" key="9">
    <source>
        <dbReference type="ARBA" id="ARBA00022989"/>
    </source>
</evidence>
<dbReference type="InterPro" id="IPR013783">
    <property type="entry name" value="Ig-like_fold"/>
</dbReference>
<dbReference type="Pfam" id="PF09067">
    <property type="entry name" value="EpoR_lig-bind"/>
    <property type="match status" value="1"/>
</dbReference>
<name>A0A0N6YZU7_ANDDA</name>
<keyword evidence="13" id="KW-0325">Glycoprotein</keyword>
<evidence type="ECO:0000256" key="4">
    <source>
        <dbReference type="ARBA" id="ARBA00022692"/>
    </source>
</evidence>
<feature type="region of interest" description="Disordered" evidence="15">
    <location>
        <begin position="326"/>
        <end position="426"/>
    </location>
</feature>
<dbReference type="InterPro" id="IPR036116">
    <property type="entry name" value="FN3_sf"/>
</dbReference>
<dbReference type="GO" id="GO:0043235">
    <property type="term" value="C:receptor complex"/>
    <property type="evidence" value="ECO:0007669"/>
    <property type="project" value="TreeGrafter"/>
</dbReference>
<dbReference type="PANTHER" id="PTHR23036:SF86">
    <property type="entry name" value="PROLACTIN RECEPTOR"/>
    <property type="match status" value="1"/>
</dbReference>
<comment type="function">
    <text evidence="14">This is a receptor for the anterior pituitary hormone prolactin.</text>
</comment>
<evidence type="ECO:0000256" key="7">
    <source>
        <dbReference type="ARBA" id="ARBA00022737"/>
    </source>
</evidence>
<dbReference type="AlphaFoldDB" id="A0A0N6YZU7"/>